<dbReference type="Gene3D" id="3.40.960.10">
    <property type="entry name" value="VSR Endonuclease"/>
    <property type="match status" value="1"/>
</dbReference>
<dbReference type="RefSeq" id="WP_232403103.1">
    <property type="nucleotide sequence ID" value="NZ_CP102173.1"/>
</dbReference>
<dbReference type="Pfam" id="PF04480">
    <property type="entry name" value="DUF559"/>
    <property type="match status" value="1"/>
</dbReference>
<sequence length="298" mass="33991">MRPVPPELHGRVFTPREAARYGVTPRMLQGARFAQVFLGVWRTSATPETEELRIRAALRILPDDAALSHLSAVRWRGLDVGASVPLHFSTASAVHVEREGLVVHRRQARLRPHLVRGVPVLDGARTFVDVATDVGDRALLRIGDWLVRHGHVDLLELRAFAIAEHLDGVQRARRVAPLVRERVDSVRESDVRWIIHAAGLPMPEPNVPIRDAQGVHVANGDLVYCVHRVLIEHDGWHHERDAVQRQRDHLRREMLEALGWRVIVITVKDFEDERQIAWRVFNALRERGYRGPSPRFGR</sequence>
<dbReference type="Proteomes" id="UP001316184">
    <property type="component" value="Chromosome"/>
</dbReference>
<evidence type="ECO:0000313" key="3">
    <source>
        <dbReference type="Proteomes" id="UP001316184"/>
    </source>
</evidence>
<dbReference type="SUPFAM" id="SSF52980">
    <property type="entry name" value="Restriction endonuclease-like"/>
    <property type="match status" value="1"/>
</dbReference>
<organism evidence="2 3">
    <name type="scientific">Aeromicrobium wangtongii</name>
    <dbReference type="NCBI Taxonomy" id="2969247"/>
    <lineage>
        <taxon>Bacteria</taxon>
        <taxon>Bacillati</taxon>
        <taxon>Actinomycetota</taxon>
        <taxon>Actinomycetes</taxon>
        <taxon>Propionibacteriales</taxon>
        <taxon>Nocardioidaceae</taxon>
        <taxon>Aeromicrobium</taxon>
    </lineage>
</organism>
<feature type="domain" description="DUF559" evidence="1">
    <location>
        <begin position="221"/>
        <end position="268"/>
    </location>
</feature>
<accession>A0ABY5M9Y8</accession>
<dbReference type="InterPro" id="IPR011335">
    <property type="entry name" value="Restrct_endonuc-II-like"/>
</dbReference>
<name>A0ABY5M9Y8_9ACTN</name>
<dbReference type="EMBL" id="CP102173">
    <property type="protein sequence ID" value="UUP13966.1"/>
    <property type="molecule type" value="Genomic_DNA"/>
</dbReference>
<dbReference type="InterPro" id="IPR007569">
    <property type="entry name" value="DUF559"/>
</dbReference>
<proteinExistence type="predicted"/>
<evidence type="ECO:0000313" key="2">
    <source>
        <dbReference type="EMBL" id="UUP13966.1"/>
    </source>
</evidence>
<keyword evidence="3" id="KW-1185">Reference proteome</keyword>
<protein>
    <submittedName>
        <fullName evidence="2">DUF559 domain-containing protein</fullName>
    </submittedName>
</protein>
<reference evidence="2 3" key="1">
    <citation type="submission" date="2022-08" db="EMBL/GenBank/DDBJ databases">
        <title>novel species in genus Aeromicrobium.</title>
        <authorList>
            <person name="Ye L."/>
        </authorList>
    </citation>
    <scope>NUCLEOTIDE SEQUENCE [LARGE SCALE GENOMIC DNA]</scope>
    <source>
        <strain evidence="3">zg-Y1379</strain>
    </source>
</reference>
<gene>
    <name evidence="2" type="ORF">NQV15_01260</name>
</gene>
<evidence type="ECO:0000259" key="1">
    <source>
        <dbReference type="Pfam" id="PF04480"/>
    </source>
</evidence>